<proteinExistence type="inferred from homology"/>
<dbReference type="AlphaFoldDB" id="A0A7J7L198"/>
<dbReference type="OrthoDB" id="625231at2759"/>
<evidence type="ECO:0000256" key="1">
    <source>
        <dbReference type="ARBA" id="ARBA00006974"/>
    </source>
</evidence>
<dbReference type="Pfam" id="PF02519">
    <property type="entry name" value="Auxin_inducible"/>
    <property type="match status" value="1"/>
</dbReference>
<dbReference type="Proteomes" id="UP000541444">
    <property type="component" value="Unassembled WGS sequence"/>
</dbReference>
<comment type="similarity">
    <text evidence="1">Belongs to the ARG7 family.</text>
</comment>
<reference evidence="2 3" key="1">
    <citation type="journal article" date="2020" name="IScience">
        <title>Genome Sequencing of the Endangered Kingdonia uniflora (Circaeasteraceae, Ranunculales) Reveals Potential Mechanisms of Evolutionary Specialization.</title>
        <authorList>
            <person name="Sun Y."/>
            <person name="Deng T."/>
            <person name="Zhang A."/>
            <person name="Moore M.J."/>
            <person name="Landis J.B."/>
            <person name="Lin N."/>
            <person name="Zhang H."/>
            <person name="Zhang X."/>
            <person name="Huang J."/>
            <person name="Zhang X."/>
            <person name="Sun H."/>
            <person name="Wang H."/>
        </authorList>
    </citation>
    <scope>NUCLEOTIDE SEQUENCE [LARGE SCALE GENOMIC DNA]</scope>
    <source>
        <strain evidence="2">TB1705</strain>
        <tissue evidence="2">Leaf</tissue>
    </source>
</reference>
<comment type="caution">
    <text evidence="2">The sequence shown here is derived from an EMBL/GenBank/DDBJ whole genome shotgun (WGS) entry which is preliminary data.</text>
</comment>
<gene>
    <name evidence="2" type="ORF">GIB67_042736</name>
</gene>
<sequence>MDVPKGHLAVYVGENEKKRAGSCIQISYLNQPPFQELLSWSTGEFGFTHPKGDITLPCNKTTSSISLHC</sequence>
<dbReference type="GO" id="GO:0009733">
    <property type="term" value="P:response to auxin"/>
    <property type="evidence" value="ECO:0007669"/>
    <property type="project" value="InterPro"/>
</dbReference>
<dbReference type="EMBL" id="JACGCM010002737">
    <property type="protein sequence ID" value="KAF6136349.1"/>
    <property type="molecule type" value="Genomic_DNA"/>
</dbReference>
<dbReference type="InterPro" id="IPR003676">
    <property type="entry name" value="SAUR_fam"/>
</dbReference>
<organism evidence="2 3">
    <name type="scientific">Kingdonia uniflora</name>
    <dbReference type="NCBI Taxonomy" id="39325"/>
    <lineage>
        <taxon>Eukaryota</taxon>
        <taxon>Viridiplantae</taxon>
        <taxon>Streptophyta</taxon>
        <taxon>Embryophyta</taxon>
        <taxon>Tracheophyta</taxon>
        <taxon>Spermatophyta</taxon>
        <taxon>Magnoliopsida</taxon>
        <taxon>Ranunculales</taxon>
        <taxon>Circaeasteraceae</taxon>
        <taxon>Kingdonia</taxon>
    </lineage>
</organism>
<evidence type="ECO:0000313" key="3">
    <source>
        <dbReference type="Proteomes" id="UP000541444"/>
    </source>
</evidence>
<protein>
    <submittedName>
        <fullName evidence="2">Uncharacterized protein</fullName>
    </submittedName>
</protein>
<accession>A0A7J7L198</accession>
<name>A0A7J7L198_9MAGN</name>
<dbReference type="PANTHER" id="PTHR31929">
    <property type="entry name" value="SAUR-LIKE AUXIN-RESPONSIVE PROTEIN FAMILY-RELATED"/>
    <property type="match status" value="1"/>
</dbReference>
<keyword evidence="3" id="KW-1185">Reference proteome</keyword>
<evidence type="ECO:0000313" key="2">
    <source>
        <dbReference type="EMBL" id="KAF6136349.1"/>
    </source>
</evidence>